<dbReference type="Proteomes" id="UP001239111">
    <property type="component" value="Chromosome 1"/>
</dbReference>
<proteinExistence type="predicted"/>
<keyword evidence="2" id="KW-1185">Reference proteome</keyword>
<gene>
    <name evidence="1" type="ORF">QAD02_024252</name>
</gene>
<evidence type="ECO:0000313" key="1">
    <source>
        <dbReference type="EMBL" id="KAJ8688457.1"/>
    </source>
</evidence>
<organism evidence="1 2">
    <name type="scientific">Eretmocerus hayati</name>
    <dbReference type="NCBI Taxonomy" id="131215"/>
    <lineage>
        <taxon>Eukaryota</taxon>
        <taxon>Metazoa</taxon>
        <taxon>Ecdysozoa</taxon>
        <taxon>Arthropoda</taxon>
        <taxon>Hexapoda</taxon>
        <taxon>Insecta</taxon>
        <taxon>Pterygota</taxon>
        <taxon>Neoptera</taxon>
        <taxon>Endopterygota</taxon>
        <taxon>Hymenoptera</taxon>
        <taxon>Apocrita</taxon>
        <taxon>Proctotrupomorpha</taxon>
        <taxon>Chalcidoidea</taxon>
        <taxon>Aphelinidae</taxon>
        <taxon>Aphelininae</taxon>
        <taxon>Eretmocerus</taxon>
    </lineage>
</organism>
<sequence>MEFLVAESGKDHLPTHIYPQVVNPAVVAPPVGCAAALLCVEEQYCTMLGIISKTPVFLSESQKLRRVPMVDCKNPDSGIIGKCCRDPDYVDPWPAGGLLPANYTGGFDSKGFPLYLNLDKKPTQQFRGHQPQKHQTNVVSLIPVPQAPPHARPASNQHVRPPPPPPAHFPVGNSAEVAETDLNFESKKLPKFEQSPNHQVPSSFGTTPRPQQHGAPPFSTSLTPALDRIDIAAHQNAVSIVAHTPGAKCGIINEVQYPPGSLVEPQAAFGEIPWEAMILQLSEKKLLCSGAIVAPHLVLTAASCFNGINPNDIAIKAGEYKLGFELKHEEPYPFEIVKVASIVSHPHYQAGAPGYDLALLHLEHAIKLDQHVDTICVSSEAPIVTPARKCISAGWGKQILKAHAAGAKQNHIEVDILNPDECNLRLAQAESRLELHESLVCTKAHKQNHNMWMVDPGGPLACQRLDGTYEIVGVYSQDTGSSPINQVATFAMIDSNWVNGAIHGRVPQVHQPEQSFPGSTEFPTALAEDQPFGVVLPAGRIENVSTYSPPSKREAKSS</sequence>
<name>A0ACC2PYJ6_9HYME</name>
<dbReference type="EMBL" id="CM056741">
    <property type="protein sequence ID" value="KAJ8688457.1"/>
    <property type="molecule type" value="Genomic_DNA"/>
</dbReference>
<comment type="caution">
    <text evidence="1">The sequence shown here is derived from an EMBL/GenBank/DDBJ whole genome shotgun (WGS) entry which is preliminary data.</text>
</comment>
<accession>A0ACC2PYJ6</accession>
<reference evidence="1" key="1">
    <citation type="submission" date="2023-04" db="EMBL/GenBank/DDBJ databases">
        <title>A chromosome-level genome assembly of the parasitoid wasp Eretmocerus hayati.</title>
        <authorList>
            <person name="Zhong Y."/>
            <person name="Liu S."/>
            <person name="Liu Y."/>
        </authorList>
    </citation>
    <scope>NUCLEOTIDE SEQUENCE</scope>
    <source>
        <strain evidence="1">ZJU_SS_LIU_2023</strain>
    </source>
</reference>
<protein>
    <submittedName>
        <fullName evidence="1">Uncharacterized protein</fullName>
    </submittedName>
</protein>
<evidence type="ECO:0000313" key="2">
    <source>
        <dbReference type="Proteomes" id="UP001239111"/>
    </source>
</evidence>